<evidence type="ECO:0000259" key="4">
    <source>
        <dbReference type="Pfam" id="PF01494"/>
    </source>
</evidence>
<keyword evidence="6" id="KW-1185">Reference proteome</keyword>
<dbReference type="PANTHER" id="PTHR13789:SF309">
    <property type="entry name" value="PUTATIVE (AFU_ORTHOLOGUE AFUA_6G14510)-RELATED"/>
    <property type="match status" value="1"/>
</dbReference>
<feature type="region of interest" description="Disordered" evidence="3">
    <location>
        <begin position="364"/>
        <end position="405"/>
    </location>
</feature>
<dbReference type="Proteomes" id="UP000198582">
    <property type="component" value="Unassembled WGS sequence"/>
</dbReference>
<organism evidence="5 6">
    <name type="scientific">Amycolatopsis saalfeldensis</name>
    <dbReference type="NCBI Taxonomy" id="394193"/>
    <lineage>
        <taxon>Bacteria</taxon>
        <taxon>Bacillati</taxon>
        <taxon>Actinomycetota</taxon>
        <taxon>Actinomycetes</taxon>
        <taxon>Pseudonocardiales</taxon>
        <taxon>Pseudonocardiaceae</taxon>
        <taxon>Amycolatopsis</taxon>
    </lineage>
</organism>
<feature type="compositionally biased region" description="Pro residues" evidence="3">
    <location>
        <begin position="371"/>
        <end position="381"/>
    </location>
</feature>
<evidence type="ECO:0000313" key="6">
    <source>
        <dbReference type="Proteomes" id="UP000198582"/>
    </source>
</evidence>
<evidence type="ECO:0000256" key="1">
    <source>
        <dbReference type="ARBA" id="ARBA00023002"/>
    </source>
</evidence>
<dbReference type="STRING" id="394193.SAMN04489732_111226"/>
<evidence type="ECO:0000313" key="5">
    <source>
        <dbReference type="EMBL" id="SEP47850.1"/>
    </source>
</evidence>
<dbReference type="GO" id="GO:0004497">
    <property type="term" value="F:monooxygenase activity"/>
    <property type="evidence" value="ECO:0007669"/>
    <property type="project" value="UniProtKB-KW"/>
</dbReference>
<dbReference type="InterPro" id="IPR050493">
    <property type="entry name" value="FAD-dep_Monooxygenase_BioMet"/>
</dbReference>
<dbReference type="GO" id="GO:0071949">
    <property type="term" value="F:FAD binding"/>
    <property type="evidence" value="ECO:0007669"/>
    <property type="project" value="InterPro"/>
</dbReference>
<sequence length="405" mass="42464">MAQRHAVVVGGGIGGLSAAVGLHRVGWRVTVYERAAAFDAIGAGISLWPNAQRALAELGVRPPTAPQRGGGLSTATGRRLARWDAATFERRYGLPLGVVHRADLIEALCAELPASSLRAGVTVISVSPDGLVRHGDGEVRADLVVAADGINSPVRQAFWPSSRLAYSGSTAFRGVVELPEAPRLSTTWARGTEAGVLPLHDGRVYWWVAEAVPEGIRHADVRAHLASVCGGWHAPIPELIASTPEILHHDVFQLATPLPAYTRGRVALLGDAAHAMPPFLGQGGCQAIEDAVVLAATMSTSDTVSTALARYDAERRPRSQHVARASIRAGAAGPLLRNRVALAVRNSLLRLAPSSVTARVGGDINAWSPPSLSPHRPPAPLRRPRSRPAPGCAHPAGSGSCSRAP</sequence>
<keyword evidence="1" id="KW-0560">Oxidoreductase</keyword>
<evidence type="ECO:0000256" key="2">
    <source>
        <dbReference type="ARBA" id="ARBA00023033"/>
    </source>
</evidence>
<accession>A0A1H8Y6D4</accession>
<dbReference type="PANTHER" id="PTHR13789">
    <property type="entry name" value="MONOOXYGENASE"/>
    <property type="match status" value="1"/>
</dbReference>
<dbReference type="RefSeq" id="WP_091620414.1">
    <property type="nucleotide sequence ID" value="NZ_FOEF01000011.1"/>
</dbReference>
<dbReference type="PRINTS" id="PR00420">
    <property type="entry name" value="RNGMNOXGNASE"/>
</dbReference>
<dbReference type="Gene3D" id="3.50.50.60">
    <property type="entry name" value="FAD/NAD(P)-binding domain"/>
    <property type="match status" value="1"/>
</dbReference>
<gene>
    <name evidence="5" type="ORF">SAMN04489732_111226</name>
</gene>
<dbReference type="EMBL" id="FOEF01000011">
    <property type="protein sequence ID" value="SEP47850.1"/>
    <property type="molecule type" value="Genomic_DNA"/>
</dbReference>
<proteinExistence type="predicted"/>
<dbReference type="Pfam" id="PF01494">
    <property type="entry name" value="FAD_binding_3"/>
    <property type="match status" value="1"/>
</dbReference>
<dbReference type="OrthoDB" id="4568714at2"/>
<dbReference type="AlphaFoldDB" id="A0A1H8Y6D4"/>
<dbReference type="InterPro" id="IPR036188">
    <property type="entry name" value="FAD/NAD-bd_sf"/>
</dbReference>
<dbReference type="SUPFAM" id="SSF51905">
    <property type="entry name" value="FAD/NAD(P)-binding domain"/>
    <property type="match status" value="1"/>
</dbReference>
<feature type="domain" description="FAD-binding" evidence="4">
    <location>
        <begin position="6"/>
        <end position="325"/>
    </location>
</feature>
<protein>
    <submittedName>
        <fullName evidence="5">2-polyprenyl-6-methoxyphenol hydroxylase</fullName>
    </submittedName>
</protein>
<keyword evidence="2" id="KW-0503">Monooxygenase</keyword>
<dbReference type="InterPro" id="IPR002938">
    <property type="entry name" value="FAD-bd"/>
</dbReference>
<evidence type="ECO:0000256" key="3">
    <source>
        <dbReference type="SAM" id="MobiDB-lite"/>
    </source>
</evidence>
<reference evidence="5 6" key="1">
    <citation type="submission" date="2016-10" db="EMBL/GenBank/DDBJ databases">
        <authorList>
            <person name="de Groot N.N."/>
        </authorList>
    </citation>
    <scope>NUCLEOTIDE SEQUENCE [LARGE SCALE GENOMIC DNA]</scope>
    <source>
        <strain evidence="5 6">DSM 44993</strain>
    </source>
</reference>
<name>A0A1H8Y6D4_9PSEU</name>